<dbReference type="RefSeq" id="XP_062725006.1">
    <property type="nucleotide sequence ID" value="XM_062864554.1"/>
</dbReference>
<dbReference type="SUPFAM" id="SSF56281">
    <property type="entry name" value="Metallo-hydrolase/oxidoreductase"/>
    <property type="match status" value="1"/>
</dbReference>
<dbReference type="GO" id="GO:0016787">
    <property type="term" value="F:hydrolase activity"/>
    <property type="evidence" value="ECO:0007669"/>
    <property type="project" value="UniProtKB-KW"/>
</dbReference>
<dbReference type="Pfam" id="PF00753">
    <property type="entry name" value="Lactamase_B"/>
    <property type="match status" value="1"/>
</dbReference>
<keyword evidence="3" id="KW-0479">Metal-binding</keyword>
<gene>
    <name evidence="8" type="ORF">B0T15DRAFT_390734</name>
</gene>
<evidence type="ECO:0000259" key="7">
    <source>
        <dbReference type="Pfam" id="PF00753"/>
    </source>
</evidence>
<dbReference type="Gene3D" id="3.60.15.10">
    <property type="entry name" value="Ribonuclease Z/Hydroxyacylglutathione hydrolase-like"/>
    <property type="match status" value="2"/>
</dbReference>
<evidence type="ECO:0000313" key="8">
    <source>
        <dbReference type="EMBL" id="KAK3309226.1"/>
    </source>
</evidence>
<organism evidence="8 9">
    <name type="scientific">Chaetomium strumarium</name>
    <dbReference type="NCBI Taxonomy" id="1170767"/>
    <lineage>
        <taxon>Eukaryota</taxon>
        <taxon>Fungi</taxon>
        <taxon>Dikarya</taxon>
        <taxon>Ascomycota</taxon>
        <taxon>Pezizomycotina</taxon>
        <taxon>Sordariomycetes</taxon>
        <taxon>Sordariomycetidae</taxon>
        <taxon>Sordariales</taxon>
        <taxon>Chaetomiaceae</taxon>
        <taxon>Chaetomium</taxon>
    </lineage>
</organism>
<dbReference type="CDD" id="cd07730">
    <property type="entry name" value="metallo-hydrolase-like_MBL-fold"/>
    <property type="match status" value="1"/>
</dbReference>
<dbReference type="InterPro" id="IPR001279">
    <property type="entry name" value="Metallo-B-lactamas"/>
</dbReference>
<name>A0AAJ0M4Y4_9PEZI</name>
<evidence type="ECO:0000256" key="5">
    <source>
        <dbReference type="ARBA" id="ARBA00022833"/>
    </source>
</evidence>
<dbReference type="PANTHER" id="PTHR42978:SF2">
    <property type="entry name" value="102 KBASES UNSTABLE REGION: FROM 1 TO 119443"/>
    <property type="match status" value="1"/>
</dbReference>
<sequence>MATKSPVCVTVSALDGGHLTLPERLFVTDADPEKRATVPSLAFLIQHPSQSPTGGSQVTRIVFDLGIKRDLSGYTPAQQAHIAQRQPVVTDPDGAASLRGSTAAEKPLLDPARDIDFVILSHVHWDHVGTPSDFPRSTFVVGSGTLDLLKNGAGPLYPAELFNDDELPASRTVELPPVPNSTTVTAIPTKTTTPKHTPAPPDTVIILPASAAGWAWRPLASFPAVLDFFGDGSVYVVDSPGHLFGHVNLLVRLEPRRYVYLGGDCCHDPRILSGEKGIALYEDGRGGMRSVHVDTGVAARTLERIRGFIEESRLGGNEDEGDGEGEVGVEVEVVVAHDAAWRERNMERFWPGCM</sequence>
<dbReference type="PANTHER" id="PTHR42978">
    <property type="entry name" value="QUORUM-QUENCHING LACTONASE YTNP-RELATED-RELATED"/>
    <property type="match status" value="1"/>
</dbReference>
<dbReference type="Proteomes" id="UP001273166">
    <property type="component" value="Unassembled WGS sequence"/>
</dbReference>
<dbReference type="EMBL" id="JAUDZG010000002">
    <property type="protein sequence ID" value="KAK3309226.1"/>
    <property type="molecule type" value="Genomic_DNA"/>
</dbReference>
<dbReference type="GO" id="GO:0046872">
    <property type="term" value="F:metal ion binding"/>
    <property type="evidence" value="ECO:0007669"/>
    <property type="project" value="UniProtKB-KW"/>
</dbReference>
<accession>A0AAJ0M4Y4</accession>
<keyword evidence="5" id="KW-0862">Zinc</keyword>
<evidence type="ECO:0000256" key="1">
    <source>
        <dbReference type="ARBA" id="ARBA00001947"/>
    </source>
</evidence>
<feature type="domain" description="Metallo-beta-lactamase" evidence="7">
    <location>
        <begin position="108"/>
        <end position="206"/>
    </location>
</feature>
<protein>
    <recommendedName>
        <fullName evidence="7">Metallo-beta-lactamase domain-containing protein</fullName>
    </recommendedName>
</protein>
<comment type="similarity">
    <text evidence="2">Belongs to the metallo-beta-lactamase superfamily.</text>
</comment>
<reference evidence="8" key="2">
    <citation type="submission" date="2023-06" db="EMBL/GenBank/DDBJ databases">
        <authorList>
            <consortium name="Lawrence Berkeley National Laboratory"/>
            <person name="Mondo S.J."/>
            <person name="Hensen N."/>
            <person name="Bonometti L."/>
            <person name="Westerberg I."/>
            <person name="Brannstrom I.O."/>
            <person name="Guillou S."/>
            <person name="Cros-Aarteil S."/>
            <person name="Calhoun S."/>
            <person name="Haridas S."/>
            <person name="Kuo A."/>
            <person name="Pangilinan J."/>
            <person name="Riley R."/>
            <person name="Labutti K."/>
            <person name="Andreopoulos B."/>
            <person name="Lipzen A."/>
            <person name="Chen C."/>
            <person name="Yanf M."/>
            <person name="Daum C."/>
            <person name="Ng V."/>
            <person name="Clum A."/>
            <person name="Steindorff A."/>
            <person name="Ohm R."/>
            <person name="Martin F."/>
            <person name="Silar P."/>
            <person name="Natvig D."/>
            <person name="Lalanne C."/>
            <person name="Gautier V."/>
            <person name="Ament-Velasquez S.L."/>
            <person name="Kruys A."/>
            <person name="Hutchinson M.I."/>
            <person name="Powell A.J."/>
            <person name="Barry K."/>
            <person name="Miller A.N."/>
            <person name="Grigoriev I.V."/>
            <person name="Debuchy R."/>
            <person name="Gladieux P."/>
            <person name="Thoren M.H."/>
            <person name="Johannesson H."/>
        </authorList>
    </citation>
    <scope>NUCLEOTIDE SEQUENCE</scope>
    <source>
        <strain evidence="8">CBS 333.67</strain>
    </source>
</reference>
<evidence type="ECO:0000256" key="6">
    <source>
        <dbReference type="SAM" id="MobiDB-lite"/>
    </source>
</evidence>
<evidence type="ECO:0000256" key="4">
    <source>
        <dbReference type="ARBA" id="ARBA00022801"/>
    </source>
</evidence>
<feature type="compositionally biased region" description="Low complexity" evidence="6">
    <location>
        <begin position="182"/>
        <end position="196"/>
    </location>
</feature>
<comment type="caution">
    <text evidence="8">The sequence shown here is derived from an EMBL/GenBank/DDBJ whole genome shotgun (WGS) entry which is preliminary data.</text>
</comment>
<dbReference type="GeneID" id="87883383"/>
<proteinExistence type="inferred from homology"/>
<evidence type="ECO:0000256" key="3">
    <source>
        <dbReference type="ARBA" id="ARBA00022723"/>
    </source>
</evidence>
<dbReference type="AlphaFoldDB" id="A0AAJ0M4Y4"/>
<keyword evidence="9" id="KW-1185">Reference proteome</keyword>
<dbReference type="InterPro" id="IPR036866">
    <property type="entry name" value="RibonucZ/Hydroxyglut_hydro"/>
</dbReference>
<keyword evidence="4" id="KW-0378">Hydrolase</keyword>
<comment type="cofactor">
    <cofactor evidence="1">
        <name>Zn(2+)</name>
        <dbReference type="ChEBI" id="CHEBI:29105"/>
    </cofactor>
</comment>
<evidence type="ECO:0000313" key="9">
    <source>
        <dbReference type="Proteomes" id="UP001273166"/>
    </source>
</evidence>
<feature type="region of interest" description="Disordered" evidence="6">
    <location>
        <begin position="175"/>
        <end position="199"/>
    </location>
</feature>
<reference evidence="8" key="1">
    <citation type="journal article" date="2023" name="Mol. Phylogenet. Evol.">
        <title>Genome-scale phylogeny and comparative genomics of the fungal order Sordariales.</title>
        <authorList>
            <person name="Hensen N."/>
            <person name="Bonometti L."/>
            <person name="Westerberg I."/>
            <person name="Brannstrom I.O."/>
            <person name="Guillou S."/>
            <person name="Cros-Aarteil S."/>
            <person name="Calhoun S."/>
            <person name="Haridas S."/>
            <person name="Kuo A."/>
            <person name="Mondo S."/>
            <person name="Pangilinan J."/>
            <person name="Riley R."/>
            <person name="LaButti K."/>
            <person name="Andreopoulos B."/>
            <person name="Lipzen A."/>
            <person name="Chen C."/>
            <person name="Yan M."/>
            <person name="Daum C."/>
            <person name="Ng V."/>
            <person name="Clum A."/>
            <person name="Steindorff A."/>
            <person name="Ohm R.A."/>
            <person name="Martin F."/>
            <person name="Silar P."/>
            <person name="Natvig D.O."/>
            <person name="Lalanne C."/>
            <person name="Gautier V."/>
            <person name="Ament-Velasquez S.L."/>
            <person name="Kruys A."/>
            <person name="Hutchinson M.I."/>
            <person name="Powell A.J."/>
            <person name="Barry K."/>
            <person name="Miller A.N."/>
            <person name="Grigoriev I.V."/>
            <person name="Debuchy R."/>
            <person name="Gladieux P."/>
            <person name="Hiltunen Thoren M."/>
            <person name="Johannesson H."/>
        </authorList>
    </citation>
    <scope>NUCLEOTIDE SEQUENCE</scope>
    <source>
        <strain evidence="8">CBS 333.67</strain>
    </source>
</reference>
<evidence type="ECO:0000256" key="2">
    <source>
        <dbReference type="ARBA" id="ARBA00007749"/>
    </source>
</evidence>
<dbReference type="InterPro" id="IPR051013">
    <property type="entry name" value="MBL_superfamily_lactonases"/>
</dbReference>